<evidence type="ECO:0000313" key="2">
    <source>
        <dbReference type="EMBL" id="KGO31764.1"/>
    </source>
</evidence>
<keyword evidence="3" id="KW-1185">Reference proteome</keyword>
<feature type="transmembrane region" description="Helical" evidence="1">
    <location>
        <begin position="46"/>
        <end position="66"/>
    </location>
</feature>
<gene>
    <name evidence="2" type="ORF">Q757_05210</name>
</gene>
<dbReference type="SUPFAM" id="SSF103473">
    <property type="entry name" value="MFS general substrate transporter"/>
    <property type="match status" value="1"/>
</dbReference>
<accession>A0ABR4XQL3</accession>
<keyword evidence="1" id="KW-1133">Transmembrane helix</keyword>
<dbReference type="InterPro" id="IPR036259">
    <property type="entry name" value="MFS_trans_sf"/>
</dbReference>
<feature type="transmembrane region" description="Helical" evidence="1">
    <location>
        <begin position="21"/>
        <end position="40"/>
    </location>
</feature>
<reference evidence="2 3" key="1">
    <citation type="journal article" date="2014" name="Antonie Van Leeuwenhoek">
        <title>Oenococcus alcoholitolerans sp. nov., a lactic acid bacteria isolated from cachaca and ethanol fermentation processes.</title>
        <authorList>
            <person name="Badotti F."/>
            <person name="Moreira A.P."/>
            <person name="Tonon L.A."/>
            <person name="de Lucena B.T."/>
            <person name="Gomes Fde C."/>
            <person name="Kruger R."/>
            <person name="Thompson C.C."/>
            <person name="de Morais M.A.Jr."/>
            <person name="Rosa C.A."/>
            <person name="Thompson F.L."/>
        </authorList>
    </citation>
    <scope>NUCLEOTIDE SEQUENCE [LARGE SCALE GENOMIC DNA]</scope>
    <source>
        <strain evidence="2 3">UFRJ-M7.2.18</strain>
    </source>
</reference>
<evidence type="ECO:0000256" key="1">
    <source>
        <dbReference type="SAM" id="Phobius"/>
    </source>
</evidence>
<dbReference type="EMBL" id="AXCV01000219">
    <property type="protein sequence ID" value="KGO31764.1"/>
    <property type="molecule type" value="Genomic_DNA"/>
</dbReference>
<name>A0ABR4XQL3_9LACO</name>
<protein>
    <recommendedName>
        <fullName evidence="4">Major facilitator superfamily (MFS) profile domain-containing protein</fullName>
    </recommendedName>
</protein>
<sequence>MISRIYPDEIRASANNTLMGVGRAIGGCSSIVIGLIMQYYNLAAVMLFLSVSYVISFVIMLTIPGLKNR</sequence>
<keyword evidence="1" id="KW-0812">Transmembrane</keyword>
<proteinExistence type="predicted"/>
<evidence type="ECO:0008006" key="4">
    <source>
        <dbReference type="Google" id="ProtNLM"/>
    </source>
</evidence>
<keyword evidence="1" id="KW-0472">Membrane</keyword>
<comment type="caution">
    <text evidence="2">The sequence shown here is derived from an EMBL/GenBank/DDBJ whole genome shotgun (WGS) entry which is preliminary data.</text>
</comment>
<evidence type="ECO:0000313" key="3">
    <source>
        <dbReference type="Proteomes" id="UP000030023"/>
    </source>
</evidence>
<dbReference type="Proteomes" id="UP000030023">
    <property type="component" value="Unassembled WGS sequence"/>
</dbReference>
<organism evidence="2 3">
    <name type="scientific">Oenococcus alcoholitolerans</name>
    <dbReference type="NCBI Taxonomy" id="931074"/>
    <lineage>
        <taxon>Bacteria</taxon>
        <taxon>Bacillati</taxon>
        <taxon>Bacillota</taxon>
        <taxon>Bacilli</taxon>
        <taxon>Lactobacillales</taxon>
        <taxon>Lactobacillaceae</taxon>
        <taxon>Oenococcus</taxon>
    </lineage>
</organism>